<evidence type="ECO:0000259" key="3">
    <source>
        <dbReference type="Pfam" id="PF13458"/>
    </source>
</evidence>
<feature type="compositionally biased region" description="Basic and acidic residues" evidence="2">
    <location>
        <begin position="238"/>
        <end position="254"/>
    </location>
</feature>
<sequence>MAPGVPEAPPGRPLTRGTLPCQDCSAPQTIAVTWRKVMNLSGAHPRTIRRLVAAVSVTALAASLAACGTPNSEKQASSDGPITIGISLPLTGDFSQPGTQARRGYEVWQEMVNKDGGILGRQVKLKITDDASNQDTVVSDYTRLITQDKVDLLLGTFSSLLNFPASAVAEKNRMVFVEPAGGAPDMFSRGFKYLFFAQPATAPPPGRRLRRLREVAPGGRAAQDRGVPDPGRPVRPSGRREHAEAARGARREDGVLQGLPARHLQLPDDRLRDRGQEARPDRPGCRLRGRRRPGPVAQAGRLLAEAAVPDLGAQQRRAVQRRHRRREHRGRLLHRELEREGPDPEERRVREGLRRQVRQRDPGRGRRGRVRRGRGPAAGGGEGRQPRPDQDRRLAARQRDLHHPGTAELGRDGRSAEQLPAGAVAERRGPDRRADRGCDHAGGGQPQARLELTRTTDDTTGFGGPWTSYCRRSSSGCSSAGCTR</sequence>
<dbReference type="AlphaFoldDB" id="A0A975Y2J9"/>
<keyword evidence="1" id="KW-0732">Signal</keyword>
<feature type="compositionally biased region" description="Low complexity" evidence="2">
    <location>
        <begin position="467"/>
        <end position="484"/>
    </location>
</feature>
<accession>A0A975Y2J9</accession>
<feature type="compositionally biased region" description="Pro residues" evidence="2">
    <location>
        <begin position="1"/>
        <end position="12"/>
    </location>
</feature>
<dbReference type="PANTHER" id="PTHR30483">
    <property type="entry name" value="LEUCINE-SPECIFIC-BINDING PROTEIN"/>
    <property type="match status" value="1"/>
</dbReference>
<feature type="region of interest" description="Disordered" evidence="2">
    <location>
        <begin position="1"/>
        <end position="20"/>
    </location>
</feature>
<evidence type="ECO:0000313" key="4">
    <source>
        <dbReference type="EMBL" id="QWZ10628.1"/>
    </source>
</evidence>
<name>A0A975Y2J9_9ACTN</name>
<reference evidence="4" key="1">
    <citation type="submission" date="2021-06" db="EMBL/GenBank/DDBJ databases">
        <title>Complete genome sequence of Nocardioides sp. G188.</title>
        <authorList>
            <person name="Im W.-T."/>
        </authorList>
    </citation>
    <scope>NUCLEOTIDE SEQUENCE</scope>
    <source>
        <strain evidence="4">G188</strain>
    </source>
</reference>
<organism evidence="4 5">
    <name type="scientific">Nocardioides panacis</name>
    <dbReference type="NCBI Taxonomy" id="2849501"/>
    <lineage>
        <taxon>Bacteria</taxon>
        <taxon>Bacillati</taxon>
        <taxon>Actinomycetota</taxon>
        <taxon>Actinomycetes</taxon>
        <taxon>Propionibacteriales</taxon>
        <taxon>Nocardioidaceae</taxon>
        <taxon>Nocardioides</taxon>
    </lineage>
</organism>
<feature type="compositionally biased region" description="Basic and acidic residues" evidence="2">
    <location>
        <begin position="425"/>
        <end position="439"/>
    </location>
</feature>
<feature type="compositionally biased region" description="Basic and acidic residues" evidence="2">
    <location>
        <begin position="265"/>
        <end position="284"/>
    </location>
</feature>
<feature type="region of interest" description="Disordered" evidence="2">
    <location>
        <begin position="216"/>
        <end position="484"/>
    </location>
</feature>
<feature type="domain" description="Leucine-binding protein" evidence="3">
    <location>
        <begin position="81"/>
        <end position="197"/>
    </location>
</feature>
<proteinExistence type="predicted"/>
<evidence type="ECO:0000256" key="1">
    <source>
        <dbReference type="ARBA" id="ARBA00022729"/>
    </source>
</evidence>
<feature type="compositionally biased region" description="Basic and acidic residues" evidence="2">
    <location>
        <begin position="333"/>
        <end position="364"/>
    </location>
</feature>
<feature type="compositionally biased region" description="Basic residues" evidence="2">
    <location>
        <begin position="365"/>
        <end position="374"/>
    </location>
</feature>
<dbReference type="InterPro" id="IPR051010">
    <property type="entry name" value="BCAA_transport"/>
</dbReference>
<feature type="compositionally biased region" description="Basic and acidic residues" evidence="2">
    <location>
        <begin position="384"/>
        <end position="415"/>
    </location>
</feature>
<keyword evidence="5" id="KW-1185">Reference proteome</keyword>
<dbReference type="InterPro" id="IPR028081">
    <property type="entry name" value="Leu-bd"/>
</dbReference>
<evidence type="ECO:0000313" key="5">
    <source>
        <dbReference type="Proteomes" id="UP000683575"/>
    </source>
</evidence>
<gene>
    <name evidence="4" type="ORF">KRR39_16745</name>
</gene>
<dbReference type="KEGG" id="nps:KRR39_16745"/>
<dbReference type="Proteomes" id="UP000683575">
    <property type="component" value="Chromosome"/>
</dbReference>
<dbReference type="EMBL" id="CP077062">
    <property type="protein sequence ID" value="QWZ10628.1"/>
    <property type="molecule type" value="Genomic_DNA"/>
</dbReference>
<evidence type="ECO:0000256" key="2">
    <source>
        <dbReference type="SAM" id="MobiDB-lite"/>
    </source>
</evidence>
<protein>
    <submittedName>
        <fullName evidence="4">ABC transporter substrate-binding protein</fullName>
    </submittedName>
</protein>
<feature type="compositionally biased region" description="Basic residues" evidence="2">
    <location>
        <begin position="318"/>
        <end position="332"/>
    </location>
</feature>
<dbReference type="Pfam" id="PF13458">
    <property type="entry name" value="Peripla_BP_6"/>
    <property type="match status" value="1"/>
</dbReference>
<dbReference type="PANTHER" id="PTHR30483:SF37">
    <property type="entry name" value="ABC TRANSPORTER SUBSTRATE-BINDING PROTEIN"/>
    <property type="match status" value="1"/>
</dbReference>